<sequence>MTATITEAPPRRGRTWRWIALAVVAIVVLAALTAWLTAPRAGGRMDPDATGPDGAHALITLLREQGVRIEVADTAAEAAELAGPNSLLLVAQTYYLWDDALLDTLAEARGDLLLVEPTSRTREALAPGIETGTESFLSGEPNCDLREANRAGSARLGPTAVYTAADGGVDLTRCYEGALVRYADGDRTITVVSTADFMTNSTLLREGNAALAMNLVGAHPRLVWYAPQQPEGEHGGGAASITDLIPDRVHWIVWQLCLVVALVALWQGRRLGPLVAEKLPVVVRASETVEGRGRLYRSRRARGQAAHALRTATLQRLTPRLGLGPGTDPAALVAAIAQHTARRATSLDPQLVHHALFGPVPAGDEDLVHLAHALDDIERQVAHS</sequence>
<dbReference type="RefSeq" id="WP_308480626.1">
    <property type="nucleotide sequence ID" value="NZ_OY726397.1"/>
</dbReference>
<keyword evidence="1" id="KW-0472">Membrane</keyword>
<accession>A0ABM9L9F7</accession>
<evidence type="ECO:0000259" key="2">
    <source>
        <dbReference type="Pfam" id="PF14258"/>
    </source>
</evidence>
<keyword evidence="1" id="KW-0812">Transmembrane</keyword>
<dbReference type="EMBL" id="OY726397">
    <property type="protein sequence ID" value="CAJ1495068.1"/>
    <property type="molecule type" value="Genomic_DNA"/>
</dbReference>
<dbReference type="InterPro" id="IPR025646">
    <property type="entry name" value="DUF4350"/>
</dbReference>
<feature type="domain" description="DUF4350" evidence="2">
    <location>
        <begin position="48"/>
        <end position="216"/>
    </location>
</feature>
<evidence type="ECO:0000313" key="3">
    <source>
        <dbReference type="EMBL" id="CAJ1495068.1"/>
    </source>
</evidence>
<name>A0ABM9L9F7_9MYCO</name>
<evidence type="ECO:0000256" key="1">
    <source>
        <dbReference type="SAM" id="Phobius"/>
    </source>
</evidence>
<evidence type="ECO:0000313" key="4">
    <source>
        <dbReference type="Proteomes" id="UP001190465"/>
    </source>
</evidence>
<gene>
    <name evidence="3" type="ORF">MU0053_000259</name>
</gene>
<keyword evidence="4" id="KW-1185">Reference proteome</keyword>
<keyword evidence="1" id="KW-1133">Transmembrane helix</keyword>
<organism evidence="3 4">
    <name type="scientific">[Mycobacterium] burgundiense</name>
    <dbReference type="NCBI Taxonomy" id="3064286"/>
    <lineage>
        <taxon>Bacteria</taxon>
        <taxon>Bacillati</taxon>
        <taxon>Actinomycetota</taxon>
        <taxon>Actinomycetes</taxon>
        <taxon>Mycobacteriales</taxon>
        <taxon>Mycobacteriaceae</taxon>
        <taxon>Mycolicibacterium</taxon>
    </lineage>
</organism>
<protein>
    <submittedName>
        <fullName evidence="3">DUF4350 domain-containing protein</fullName>
    </submittedName>
</protein>
<dbReference type="Proteomes" id="UP001190465">
    <property type="component" value="Chromosome"/>
</dbReference>
<reference evidence="3 4" key="1">
    <citation type="submission" date="2023-08" db="EMBL/GenBank/DDBJ databases">
        <authorList>
            <person name="Folkvardsen B D."/>
            <person name="Norman A."/>
        </authorList>
    </citation>
    <scope>NUCLEOTIDE SEQUENCE [LARGE SCALE GENOMIC DNA]</scope>
    <source>
        <strain evidence="3 4">Mu0053</strain>
    </source>
</reference>
<proteinExistence type="predicted"/>
<dbReference type="Pfam" id="PF14258">
    <property type="entry name" value="DUF4350"/>
    <property type="match status" value="1"/>
</dbReference>
<feature type="transmembrane region" description="Helical" evidence="1">
    <location>
        <begin position="18"/>
        <end position="38"/>
    </location>
</feature>